<evidence type="ECO:0000256" key="1">
    <source>
        <dbReference type="SAM" id="Coils"/>
    </source>
</evidence>
<feature type="region of interest" description="Disordered" evidence="2">
    <location>
        <begin position="268"/>
        <end position="290"/>
    </location>
</feature>
<sequence length="290" mass="33698">MAKNKQYKPKLNNEGKTTITHLSNQIIDSENMIEKFKAQRKELGDSSKSSKKYQELTDAIKNHRKRIHVLYRRIENISPAHADRLEKYIDNHFTQDKSVTKSNEKIMNEPIYETIPEVRKKRKEEIDVPITLKRARSKEEIQSAVKSANVRFNESHKNISSKSYDKREKTIEIKKKPIKDTRSQKLTLDKAEKKLHQTEKKLATFQKRKKRLVGRIMNLFGGKNNEKLMNQKKLLIDQIKIINGEPVKGILKPSLTEKLANAQEQVKVNAQEKANPTLNNRPKTNPALSK</sequence>
<keyword evidence="1" id="KW-0175">Coiled coil</keyword>
<dbReference type="EMBL" id="AP019810">
    <property type="protein sequence ID" value="BBM14695.1"/>
    <property type="molecule type" value="Genomic_DNA"/>
</dbReference>
<protein>
    <submittedName>
        <fullName evidence="3">Uncharacterized protein</fullName>
    </submittedName>
</protein>
<dbReference type="Proteomes" id="UP000509460">
    <property type="component" value="Chromosome"/>
</dbReference>
<evidence type="ECO:0000313" key="3">
    <source>
        <dbReference type="EMBL" id="BBM14695.1"/>
    </source>
</evidence>
<name>A0AAI8WDR3_ENTMU</name>
<evidence type="ECO:0000256" key="2">
    <source>
        <dbReference type="SAM" id="MobiDB-lite"/>
    </source>
</evidence>
<reference evidence="3 4" key="1">
    <citation type="submission" date="2019-07" db="EMBL/GenBank/DDBJ databases">
        <title>antibiotic susceptibility of plant-derived lactic acid bacteria.</title>
        <authorList>
            <person name="Sugiyama M."/>
            <person name="Noda M."/>
        </authorList>
    </citation>
    <scope>NUCLEOTIDE SEQUENCE [LARGE SCALE GENOMIC DNA]</scope>
    <source>
        <strain evidence="3 4">15-1A</strain>
    </source>
</reference>
<evidence type="ECO:0000313" key="4">
    <source>
        <dbReference type="Proteomes" id="UP000509460"/>
    </source>
</evidence>
<feature type="coiled-coil region" evidence="1">
    <location>
        <begin position="181"/>
        <end position="208"/>
    </location>
</feature>
<dbReference type="RefSeq" id="WP_153830618.1">
    <property type="nucleotide sequence ID" value="NZ_BQWJ01000016.1"/>
</dbReference>
<gene>
    <name evidence="3" type="ORF">EM151A_1490</name>
</gene>
<organism evidence="3 4">
    <name type="scientific">Enterococcus mundtii</name>
    <dbReference type="NCBI Taxonomy" id="53346"/>
    <lineage>
        <taxon>Bacteria</taxon>
        <taxon>Bacillati</taxon>
        <taxon>Bacillota</taxon>
        <taxon>Bacilli</taxon>
        <taxon>Lactobacillales</taxon>
        <taxon>Enterococcaceae</taxon>
        <taxon>Enterococcus</taxon>
    </lineage>
</organism>
<dbReference type="AlphaFoldDB" id="A0AAI8WDR3"/>
<proteinExistence type="predicted"/>
<accession>A0AAI8WDR3</accession>